<dbReference type="GO" id="GO:0019005">
    <property type="term" value="C:SCF ubiquitin ligase complex"/>
    <property type="evidence" value="ECO:0000318"/>
    <property type="project" value="GO_Central"/>
</dbReference>
<organism evidence="1 2">
    <name type="scientific">Theobroma cacao</name>
    <name type="common">Cacao</name>
    <name type="synonym">Cocoa</name>
    <dbReference type="NCBI Taxonomy" id="3641"/>
    <lineage>
        <taxon>Eukaryota</taxon>
        <taxon>Viridiplantae</taxon>
        <taxon>Streptophyta</taxon>
        <taxon>Embryophyta</taxon>
        <taxon>Tracheophyta</taxon>
        <taxon>Spermatophyta</taxon>
        <taxon>Magnoliopsida</taxon>
        <taxon>eudicotyledons</taxon>
        <taxon>Gunneridae</taxon>
        <taxon>Pentapetalae</taxon>
        <taxon>rosids</taxon>
        <taxon>malvids</taxon>
        <taxon>Malvales</taxon>
        <taxon>Malvaceae</taxon>
        <taxon>Byttnerioideae</taxon>
        <taxon>Theobroma</taxon>
    </lineage>
</organism>
<dbReference type="SUPFAM" id="SSF52047">
    <property type="entry name" value="RNI-like"/>
    <property type="match status" value="2"/>
</dbReference>
<protein>
    <submittedName>
        <fullName evidence="1">RNI-like superfamily protein, putative</fullName>
    </submittedName>
</protein>
<dbReference type="PANTHER" id="PTHR13318:SF106">
    <property type="entry name" value="F-BOX_LRR-REPEAT PROTEIN 2"/>
    <property type="match status" value="1"/>
</dbReference>
<keyword evidence="2" id="KW-1185">Reference proteome</keyword>
<dbReference type="Proteomes" id="UP000026915">
    <property type="component" value="Chromosome 6"/>
</dbReference>
<dbReference type="SMART" id="SM00367">
    <property type="entry name" value="LRR_CC"/>
    <property type="match status" value="9"/>
</dbReference>
<dbReference type="OMA" id="IQSCWHV"/>
<dbReference type="GO" id="GO:0031146">
    <property type="term" value="P:SCF-dependent proteasomal ubiquitin-dependent protein catabolic process"/>
    <property type="evidence" value="ECO:0000318"/>
    <property type="project" value="GO_Central"/>
</dbReference>
<evidence type="ECO:0000313" key="2">
    <source>
        <dbReference type="Proteomes" id="UP000026915"/>
    </source>
</evidence>
<reference evidence="1 2" key="1">
    <citation type="journal article" date="2013" name="Genome Biol.">
        <title>The genome sequence of the most widely cultivated cacao type and its use to identify candidate genes regulating pod color.</title>
        <authorList>
            <person name="Motamayor J.C."/>
            <person name="Mockaitis K."/>
            <person name="Schmutz J."/>
            <person name="Haiminen N."/>
            <person name="Iii D.L."/>
            <person name="Cornejo O."/>
            <person name="Findley S.D."/>
            <person name="Zheng P."/>
            <person name="Utro F."/>
            <person name="Royaert S."/>
            <person name="Saski C."/>
            <person name="Jenkins J."/>
            <person name="Podicheti R."/>
            <person name="Zhao M."/>
            <person name="Scheffler B.E."/>
            <person name="Stack J.C."/>
            <person name="Feltus F.A."/>
            <person name="Mustiga G.M."/>
            <person name="Amores F."/>
            <person name="Phillips W."/>
            <person name="Marelli J.P."/>
            <person name="May G.D."/>
            <person name="Shapiro H."/>
            <person name="Ma J."/>
            <person name="Bustamante C.D."/>
            <person name="Schnell R.J."/>
            <person name="Main D."/>
            <person name="Gilbert D."/>
            <person name="Parida L."/>
            <person name="Kuhn D.N."/>
        </authorList>
    </citation>
    <scope>NUCLEOTIDE SEQUENCE [LARGE SCALE GENOMIC DNA]</scope>
    <source>
        <strain evidence="2">cv. Matina 1-6</strain>
    </source>
</reference>
<dbReference type="STRING" id="3641.A0A061GA02"/>
<dbReference type="eggNOG" id="KOG1947">
    <property type="taxonomic scope" value="Eukaryota"/>
</dbReference>
<name>A0A061GA02_THECC</name>
<dbReference type="AlphaFoldDB" id="A0A061GA02"/>
<dbReference type="Gene3D" id="3.80.10.10">
    <property type="entry name" value="Ribonuclease Inhibitor"/>
    <property type="match status" value="3"/>
</dbReference>
<accession>A0A061GA02</accession>
<evidence type="ECO:0000313" key="1">
    <source>
        <dbReference type="EMBL" id="EOY25992.1"/>
    </source>
</evidence>
<dbReference type="FunCoup" id="A0A061GA02">
    <property type="interactions" value="44"/>
</dbReference>
<dbReference type="Gramene" id="EOY25992">
    <property type="protein sequence ID" value="EOY25992"/>
    <property type="gene ID" value="TCM_027380"/>
</dbReference>
<dbReference type="PANTHER" id="PTHR13318">
    <property type="entry name" value="PARTNER OF PAIRED, ISOFORM B-RELATED"/>
    <property type="match status" value="1"/>
</dbReference>
<gene>
    <name evidence="1" type="ORF">TCM_027380</name>
</gene>
<sequence length="572" mass="64093">MELPQECWESIFSLLQHHRYFEPLSLVCNMFLSITNHLRHTLTITDATLESLPRLLRRFPNLHTIIFRDFHGSLDSVLSQISQSGLPLISLDVSNQTSFPLLGLKQLGSKLRNLKELNCSKIVYLKDSDLIEIGNCFPFLEAVDISYPDHGCGFSPNGSLDSRSFRGLVTDYGILGLASRLRRLQKIDLSGNPFITDQALVSLSLNCLFLSEIGIRDCDFITQNGIALAMLKSGNLKSISMNGIGIPSIDLCFKDSFAYARGLCELDLSNSFISDELLCLVAEACLPLTKLVLSRCFCYTFDGIYFLLSKYQSLTYLDLEGANFLNDESMMELTKFLGNLTFTNLSLCSKLTNSTFFNLTKNCPLLSIINMERTNIGVEEFPTEIVVNPRVKSLYLAWNNSLNDECIKKAAYVCPNLEVLDVTYCSHITERGILGILKSCLHIRCLEINRCEGIKNLEIDFELPKLEVLQAEGLGINDEALTLIGKRCCRLSHLNLEGCLNVTARGVEGVVVNCKALKEMNLRWCNNVSVDIVAWMVFSRPSLRKITMPCGSVPTVNQRNFFLRHGCLLCKG</sequence>
<dbReference type="EMBL" id="CM001884">
    <property type="protein sequence ID" value="EOY25992.1"/>
    <property type="molecule type" value="Genomic_DNA"/>
</dbReference>
<dbReference type="HOGENOM" id="CLU_028145_1_1_1"/>
<dbReference type="InterPro" id="IPR032675">
    <property type="entry name" value="LRR_dom_sf"/>
</dbReference>
<dbReference type="InterPro" id="IPR006553">
    <property type="entry name" value="Leu-rich_rpt_Cys-con_subtyp"/>
</dbReference>
<dbReference type="InParanoid" id="A0A061GA02"/>
<proteinExistence type="predicted"/>